<proteinExistence type="inferred from homology"/>
<keyword evidence="6" id="KW-0812">Transmembrane</keyword>
<feature type="binding site" description="axial binding residue" evidence="13">
    <location>
        <position position="330"/>
    </location>
    <ligand>
        <name>heme</name>
        <dbReference type="ChEBI" id="CHEBI:30413"/>
    </ligand>
    <ligandPart>
        <name>Fe</name>
        <dbReference type="ChEBI" id="CHEBI:18248"/>
    </ligandPart>
</feature>
<evidence type="ECO:0000313" key="15">
    <source>
        <dbReference type="Proteomes" id="UP000076871"/>
    </source>
</evidence>
<dbReference type="GO" id="GO:0020037">
    <property type="term" value="F:heme binding"/>
    <property type="evidence" value="ECO:0007669"/>
    <property type="project" value="InterPro"/>
</dbReference>
<comment type="subcellular location">
    <subcellularLocation>
        <location evidence="2">Membrane</location>
        <topology evidence="2">Single-pass membrane protein</topology>
    </subcellularLocation>
</comment>
<evidence type="ECO:0000256" key="4">
    <source>
        <dbReference type="ARBA" id="ARBA00010617"/>
    </source>
</evidence>
<sequence>MFHGREDIRSSGYDQVTSLLPYGDYLKAQRKLVAHGLNQSTVPRYWPTQENQARKLVCDILADANRIAAILLEVTYGCSVKGPDDPMTAMLLIFMNNLSAATLPGAWLVDFVPQLEHLPTWMPGAQFLRTAASWKKLSQRISWSPYLWCKENLDNGIARMPNFCATTLQSKDGVISSEEEATLVPAAVTVLGGGFHTNLSTICMFILAMLHYPDVQAKAQAEIDTVIGHDRLPDISDKESLPYVRALITEVYRWIPSVPFGFPHGLIQDDVYGVFHFKKGTIVGSNVWNILHDPEVFTDPMAFKPEPYDGDDSEMRKVVNLAFRFGRRSCPGLYFAGDTIFAIVATMLATCDIVPAKDAYGKDIIPELKYTSETITFPENLKCDLKPRSARHQTLLADSSLTP</sequence>
<organism evidence="14 15">
    <name type="scientific">Laetiporus sulphureus 93-53</name>
    <dbReference type="NCBI Taxonomy" id="1314785"/>
    <lineage>
        <taxon>Eukaryota</taxon>
        <taxon>Fungi</taxon>
        <taxon>Dikarya</taxon>
        <taxon>Basidiomycota</taxon>
        <taxon>Agaricomycotina</taxon>
        <taxon>Agaricomycetes</taxon>
        <taxon>Polyporales</taxon>
        <taxon>Laetiporus</taxon>
    </lineage>
</organism>
<dbReference type="PANTHER" id="PTHR46300:SF7">
    <property type="entry name" value="P450, PUTATIVE (EUROFUNG)-RELATED"/>
    <property type="match status" value="1"/>
</dbReference>
<keyword evidence="10 13" id="KW-0408">Iron</keyword>
<evidence type="ECO:0000256" key="7">
    <source>
        <dbReference type="ARBA" id="ARBA00022723"/>
    </source>
</evidence>
<dbReference type="Proteomes" id="UP000076871">
    <property type="component" value="Unassembled WGS sequence"/>
</dbReference>
<keyword evidence="9" id="KW-0560">Oxidoreductase</keyword>
<dbReference type="Pfam" id="PF00067">
    <property type="entry name" value="p450"/>
    <property type="match status" value="1"/>
</dbReference>
<dbReference type="EMBL" id="KV427607">
    <property type="protein sequence ID" value="KZT11608.1"/>
    <property type="molecule type" value="Genomic_DNA"/>
</dbReference>
<comment type="cofactor">
    <cofactor evidence="1 13">
        <name>heme</name>
        <dbReference type="ChEBI" id="CHEBI:30413"/>
    </cofactor>
</comment>
<dbReference type="PANTHER" id="PTHR46300">
    <property type="entry name" value="P450, PUTATIVE (EUROFUNG)-RELATED-RELATED"/>
    <property type="match status" value="1"/>
</dbReference>
<dbReference type="InterPro" id="IPR001128">
    <property type="entry name" value="Cyt_P450"/>
</dbReference>
<evidence type="ECO:0000256" key="5">
    <source>
        <dbReference type="ARBA" id="ARBA00022617"/>
    </source>
</evidence>
<dbReference type="SUPFAM" id="SSF48264">
    <property type="entry name" value="Cytochrome P450"/>
    <property type="match status" value="1"/>
</dbReference>
<keyword evidence="12" id="KW-0472">Membrane</keyword>
<gene>
    <name evidence="14" type="ORF">LAESUDRAFT_741043</name>
</gene>
<accession>A0A165HDZ3</accession>
<dbReference type="GO" id="GO:0016020">
    <property type="term" value="C:membrane"/>
    <property type="evidence" value="ECO:0007669"/>
    <property type="project" value="UniProtKB-SubCell"/>
</dbReference>
<evidence type="ECO:0000256" key="1">
    <source>
        <dbReference type="ARBA" id="ARBA00001971"/>
    </source>
</evidence>
<evidence type="ECO:0000256" key="9">
    <source>
        <dbReference type="ARBA" id="ARBA00023002"/>
    </source>
</evidence>
<name>A0A165HDZ3_9APHY</name>
<dbReference type="Gene3D" id="1.10.630.10">
    <property type="entry name" value="Cytochrome P450"/>
    <property type="match status" value="1"/>
</dbReference>
<dbReference type="GO" id="GO:0016705">
    <property type="term" value="F:oxidoreductase activity, acting on paired donors, with incorporation or reduction of molecular oxygen"/>
    <property type="evidence" value="ECO:0007669"/>
    <property type="project" value="InterPro"/>
</dbReference>
<dbReference type="RefSeq" id="XP_040769348.1">
    <property type="nucleotide sequence ID" value="XM_040911118.1"/>
</dbReference>
<evidence type="ECO:0000256" key="2">
    <source>
        <dbReference type="ARBA" id="ARBA00004167"/>
    </source>
</evidence>
<keyword evidence="11" id="KW-0503">Monooxygenase</keyword>
<dbReference type="GO" id="GO:0004497">
    <property type="term" value="F:monooxygenase activity"/>
    <property type="evidence" value="ECO:0007669"/>
    <property type="project" value="UniProtKB-KW"/>
</dbReference>
<evidence type="ECO:0000256" key="13">
    <source>
        <dbReference type="PIRSR" id="PIRSR602401-1"/>
    </source>
</evidence>
<dbReference type="AlphaFoldDB" id="A0A165HDZ3"/>
<evidence type="ECO:0000256" key="3">
    <source>
        <dbReference type="ARBA" id="ARBA00005179"/>
    </source>
</evidence>
<dbReference type="InterPro" id="IPR002401">
    <property type="entry name" value="Cyt_P450_E_grp-I"/>
</dbReference>
<evidence type="ECO:0000256" key="11">
    <source>
        <dbReference type="ARBA" id="ARBA00023033"/>
    </source>
</evidence>
<dbReference type="GeneID" id="63828147"/>
<keyword evidence="15" id="KW-1185">Reference proteome</keyword>
<dbReference type="PRINTS" id="PR00463">
    <property type="entry name" value="EP450I"/>
</dbReference>
<dbReference type="InterPro" id="IPR036396">
    <property type="entry name" value="Cyt_P450_sf"/>
</dbReference>
<reference evidence="14 15" key="1">
    <citation type="journal article" date="2016" name="Mol. Biol. Evol.">
        <title>Comparative Genomics of Early-Diverging Mushroom-Forming Fungi Provides Insights into the Origins of Lignocellulose Decay Capabilities.</title>
        <authorList>
            <person name="Nagy L.G."/>
            <person name="Riley R."/>
            <person name="Tritt A."/>
            <person name="Adam C."/>
            <person name="Daum C."/>
            <person name="Floudas D."/>
            <person name="Sun H."/>
            <person name="Yadav J.S."/>
            <person name="Pangilinan J."/>
            <person name="Larsson K.H."/>
            <person name="Matsuura K."/>
            <person name="Barry K."/>
            <person name="Labutti K."/>
            <person name="Kuo R."/>
            <person name="Ohm R.A."/>
            <person name="Bhattacharya S.S."/>
            <person name="Shirouzu T."/>
            <person name="Yoshinaga Y."/>
            <person name="Martin F.M."/>
            <person name="Grigoriev I.V."/>
            <person name="Hibbett D.S."/>
        </authorList>
    </citation>
    <scope>NUCLEOTIDE SEQUENCE [LARGE SCALE GENOMIC DNA]</scope>
    <source>
        <strain evidence="14 15">93-53</strain>
    </source>
</reference>
<evidence type="ECO:0000313" key="14">
    <source>
        <dbReference type="EMBL" id="KZT11608.1"/>
    </source>
</evidence>
<evidence type="ECO:0000256" key="6">
    <source>
        <dbReference type="ARBA" id="ARBA00022692"/>
    </source>
</evidence>
<dbReference type="STRING" id="1314785.A0A165HDZ3"/>
<comment type="similarity">
    <text evidence="4">Belongs to the cytochrome P450 family.</text>
</comment>
<protein>
    <submittedName>
        <fullName evidence="14">Cytochrome P450</fullName>
    </submittedName>
</protein>
<keyword evidence="7 13" id="KW-0479">Metal-binding</keyword>
<evidence type="ECO:0000256" key="12">
    <source>
        <dbReference type="ARBA" id="ARBA00023136"/>
    </source>
</evidence>
<evidence type="ECO:0000256" key="8">
    <source>
        <dbReference type="ARBA" id="ARBA00022989"/>
    </source>
</evidence>
<dbReference type="GO" id="GO:0005506">
    <property type="term" value="F:iron ion binding"/>
    <property type="evidence" value="ECO:0007669"/>
    <property type="project" value="InterPro"/>
</dbReference>
<dbReference type="InParanoid" id="A0A165HDZ3"/>
<keyword evidence="8" id="KW-1133">Transmembrane helix</keyword>
<evidence type="ECO:0000256" key="10">
    <source>
        <dbReference type="ARBA" id="ARBA00023004"/>
    </source>
</evidence>
<dbReference type="OrthoDB" id="2789670at2759"/>
<keyword evidence="5 13" id="KW-0349">Heme</keyword>
<dbReference type="InterPro" id="IPR050364">
    <property type="entry name" value="Cytochrome_P450_fung"/>
</dbReference>
<comment type="pathway">
    <text evidence="3">Secondary metabolite biosynthesis.</text>
</comment>